<reference evidence="2" key="1">
    <citation type="submission" date="2018-06" db="EMBL/GenBank/DDBJ databases">
        <authorList>
            <person name="Cea G.-C."/>
            <person name="William W."/>
        </authorList>
    </citation>
    <scope>NUCLEOTIDE SEQUENCE [LARGE SCALE GENOMIC DNA]</scope>
    <source>
        <strain evidence="2">DB21MT-2</strain>
    </source>
</reference>
<sequence>MSVLATPFKEDSRNEDVKIKKASQVHRLAESKPSSYCLIVTPRNSNLTPRTLF</sequence>
<proteinExistence type="predicted"/>
<accession>A0A330M0P9</accession>
<gene>
    <name evidence="1" type="ORF">SHEWBE_1175</name>
</gene>
<name>A0A330M0P9_9GAMM</name>
<organism evidence="1 2">
    <name type="scientific">Shewanella benthica</name>
    <dbReference type="NCBI Taxonomy" id="43661"/>
    <lineage>
        <taxon>Bacteria</taxon>
        <taxon>Pseudomonadati</taxon>
        <taxon>Pseudomonadota</taxon>
        <taxon>Gammaproteobacteria</taxon>
        <taxon>Alteromonadales</taxon>
        <taxon>Shewanellaceae</taxon>
        <taxon>Shewanella</taxon>
    </lineage>
</organism>
<dbReference type="KEGG" id="sbk:SHEWBE_1175"/>
<protein>
    <submittedName>
        <fullName evidence="1">Uncharacterized protein</fullName>
    </submittedName>
</protein>
<evidence type="ECO:0000313" key="2">
    <source>
        <dbReference type="Proteomes" id="UP000250123"/>
    </source>
</evidence>
<dbReference type="AlphaFoldDB" id="A0A330M0P9"/>
<dbReference type="Proteomes" id="UP000250123">
    <property type="component" value="Chromosome SHEWBE"/>
</dbReference>
<evidence type="ECO:0000313" key="1">
    <source>
        <dbReference type="EMBL" id="SQH75144.1"/>
    </source>
</evidence>
<dbReference type="EMBL" id="LS483452">
    <property type="protein sequence ID" value="SQH75144.1"/>
    <property type="molecule type" value="Genomic_DNA"/>
</dbReference>